<name>M2BAW1_9BACT</name>
<comment type="caution">
    <text evidence="2">The sequence shown here is derived from an EMBL/GenBank/DDBJ whole genome shotgun (WGS) entry which is preliminary data.</text>
</comment>
<sequence>MHGGAHDRHLPIDPTTPLSMRESEPAMLSQKFAFSRGSSRLKRSIQRIFLGVAVLAGCVACSEEASAQSPYAFGFQPYGFYQPYGSVYRSNIPNPPYFATNPPVYYGTRHYRPYGISPFASPPVVSPGAGYHSQVAPINQRRGYVGPVSNPYICKAGESSPHLVTKAKAASKKSSDASDESEAATTLVSNSPGFTPGEVRTNPFVSSELQFARR</sequence>
<dbReference type="Proteomes" id="UP000011529">
    <property type="component" value="Unassembled WGS sequence"/>
</dbReference>
<dbReference type="AlphaFoldDB" id="M2BAW1"/>
<gene>
    <name evidence="2" type="ORF">RE6C_00441</name>
</gene>
<feature type="region of interest" description="Disordered" evidence="1">
    <location>
        <begin position="1"/>
        <end position="20"/>
    </location>
</feature>
<dbReference type="EMBL" id="ANMO01000025">
    <property type="protein sequence ID" value="EMB18808.1"/>
    <property type="molecule type" value="Genomic_DNA"/>
</dbReference>
<feature type="compositionally biased region" description="Polar residues" evidence="1">
    <location>
        <begin position="203"/>
        <end position="214"/>
    </location>
</feature>
<evidence type="ECO:0000313" key="3">
    <source>
        <dbReference type="Proteomes" id="UP000011529"/>
    </source>
</evidence>
<keyword evidence="3" id="KW-1185">Reference proteome</keyword>
<reference evidence="2" key="1">
    <citation type="submission" date="2012-11" db="EMBL/GenBank/DDBJ databases">
        <title>Permanent draft genomes of Rhodopirellula europaea strain SH398 and 6C.</title>
        <authorList>
            <person name="Richter M."/>
            <person name="Richter-Heitmann T."/>
            <person name="Frank C."/>
            <person name="Harder J."/>
            <person name="Glockner F.O."/>
        </authorList>
    </citation>
    <scope>NUCLEOTIDE SEQUENCE</scope>
    <source>
        <strain evidence="2">6C</strain>
    </source>
</reference>
<feature type="region of interest" description="Disordered" evidence="1">
    <location>
        <begin position="166"/>
        <end position="214"/>
    </location>
</feature>
<reference evidence="2" key="2">
    <citation type="journal article" date="2013" name="Mar. Genomics">
        <title>Expression of sulfatases in Rhodopirellula baltica and the diversity of sulfatases in the genus Rhodopirellula.</title>
        <authorList>
            <person name="Wegner C.E."/>
            <person name="Richter-Heitmann T."/>
            <person name="Klindworth A."/>
            <person name="Klockow C."/>
            <person name="Richter M."/>
            <person name="Achstetter T."/>
            <person name="Glockner F.O."/>
            <person name="Harder J."/>
        </authorList>
    </citation>
    <scope>NUCLEOTIDE SEQUENCE [LARGE SCALE GENOMIC DNA]</scope>
    <source>
        <strain evidence="2">6C</strain>
    </source>
</reference>
<feature type="compositionally biased region" description="Basic and acidic residues" evidence="1">
    <location>
        <begin position="1"/>
        <end position="11"/>
    </location>
</feature>
<proteinExistence type="predicted"/>
<protein>
    <submittedName>
        <fullName evidence="2">Signal peptide protein</fullName>
    </submittedName>
</protein>
<dbReference type="PATRIC" id="fig|1263867.3.peg.474"/>
<evidence type="ECO:0000256" key="1">
    <source>
        <dbReference type="SAM" id="MobiDB-lite"/>
    </source>
</evidence>
<accession>M2BAW1</accession>
<organism evidence="2 3">
    <name type="scientific">Rhodopirellula europaea 6C</name>
    <dbReference type="NCBI Taxonomy" id="1263867"/>
    <lineage>
        <taxon>Bacteria</taxon>
        <taxon>Pseudomonadati</taxon>
        <taxon>Planctomycetota</taxon>
        <taxon>Planctomycetia</taxon>
        <taxon>Pirellulales</taxon>
        <taxon>Pirellulaceae</taxon>
        <taxon>Rhodopirellula</taxon>
    </lineage>
</organism>
<evidence type="ECO:0000313" key="2">
    <source>
        <dbReference type="EMBL" id="EMB18808.1"/>
    </source>
</evidence>